<feature type="compositionally biased region" description="Basic residues" evidence="1">
    <location>
        <begin position="41"/>
        <end position="54"/>
    </location>
</feature>
<organism evidence="2 3">
    <name type="scientific">Aspergillus versicolor CBS 583.65</name>
    <dbReference type="NCBI Taxonomy" id="1036611"/>
    <lineage>
        <taxon>Eukaryota</taxon>
        <taxon>Fungi</taxon>
        <taxon>Dikarya</taxon>
        <taxon>Ascomycota</taxon>
        <taxon>Pezizomycotina</taxon>
        <taxon>Eurotiomycetes</taxon>
        <taxon>Eurotiomycetidae</taxon>
        <taxon>Eurotiales</taxon>
        <taxon>Aspergillaceae</taxon>
        <taxon>Aspergillus</taxon>
        <taxon>Aspergillus subgen. Nidulantes</taxon>
    </lineage>
</organism>
<dbReference type="GeneID" id="63733708"/>
<sequence>MRPSQSSRKPRCRAKNGPAFVFVDALNDRSGRPQDEVSRAQIRRQAARSGRKSQRLQSAGSKDGSEELGLESEPALLQVVQARDSLILSTQPSFSGYEALRVKYNFDITYLTSFTDVDLGKTASLFLHEQGDGQATHLTRLLQQQSSSSFLSYLPSRYGASAVLDDAMHCLAARAGQIFGFNVTAGTISALYARALKSLQGALTDTGLCLGADVYCATRLLTLYELIGLPEANHWVLHNRGGIKLVELRGPDNHTTRFDWMLLKSQGPSILVDELYRRKTSIFEAPAWQNLFSHASRSETDPDMRLWWEIFGSISFVTGIMKSMFDLFQNSTTDGHAYTQEYYNLKAQTLGRAQEIHDRLHEIHTRSQQAGSPSLRDLPVTPESPDRIRLRGFFLYSLMQICRALATISDSPASRATAEEEAQALAAQALLIQYATTDLDPAMSWHFGQRNALAESVVGSRAEWISEDSLKDLKEDGERERFLGARWLAWYESWINQYLSVALEM</sequence>
<protein>
    <recommendedName>
        <fullName evidence="4">Transcription factor domain-containing protein</fullName>
    </recommendedName>
</protein>
<dbReference type="PANTHER" id="PTHR38111">
    <property type="entry name" value="ZN(2)-C6 FUNGAL-TYPE DOMAIN-CONTAINING PROTEIN-RELATED"/>
    <property type="match status" value="1"/>
</dbReference>
<keyword evidence="3" id="KW-1185">Reference proteome</keyword>
<evidence type="ECO:0000256" key="1">
    <source>
        <dbReference type="SAM" id="MobiDB-lite"/>
    </source>
</evidence>
<dbReference type="VEuPathDB" id="FungiDB:ASPVEDRAFT_87909"/>
<dbReference type="OrthoDB" id="5126878at2759"/>
<dbReference type="PANTHER" id="PTHR38111:SF6">
    <property type="entry name" value="FINGER DOMAIN PROTEIN, PUTATIVE (AFU_ORTHOLOGUE AFUA_8G01940)-RELATED"/>
    <property type="match status" value="1"/>
</dbReference>
<evidence type="ECO:0008006" key="4">
    <source>
        <dbReference type="Google" id="ProtNLM"/>
    </source>
</evidence>
<evidence type="ECO:0000313" key="2">
    <source>
        <dbReference type="EMBL" id="OJJ06612.1"/>
    </source>
</evidence>
<dbReference type="InterPro" id="IPR053178">
    <property type="entry name" value="Osmoadaptation_assoc"/>
</dbReference>
<name>A0A1L9PYU7_ASPVE</name>
<dbReference type="RefSeq" id="XP_040672374.1">
    <property type="nucleotide sequence ID" value="XM_040818197.1"/>
</dbReference>
<gene>
    <name evidence="2" type="ORF">ASPVEDRAFT_87909</name>
</gene>
<evidence type="ECO:0000313" key="3">
    <source>
        <dbReference type="Proteomes" id="UP000184073"/>
    </source>
</evidence>
<dbReference type="STRING" id="1036611.A0A1L9PYU7"/>
<dbReference type="EMBL" id="KV878135">
    <property type="protein sequence ID" value="OJJ06612.1"/>
    <property type="molecule type" value="Genomic_DNA"/>
</dbReference>
<feature type="region of interest" description="Disordered" evidence="1">
    <location>
        <begin position="23"/>
        <end position="70"/>
    </location>
</feature>
<feature type="compositionally biased region" description="Basic and acidic residues" evidence="1">
    <location>
        <begin position="26"/>
        <end position="38"/>
    </location>
</feature>
<accession>A0A1L9PYU7</accession>
<reference evidence="3" key="1">
    <citation type="journal article" date="2017" name="Genome Biol.">
        <title>Comparative genomics reveals high biological diversity and specific adaptations in the industrially and medically important fungal genus Aspergillus.</title>
        <authorList>
            <person name="de Vries R.P."/>
            <person name="Riley R."/>
            <person name="Wiebenga A."/>
            <person name="Aguilar-Osorio G."/>
            <person name="Amillis S."/>
            <person name="Uchima C.A."/>
            <person name="Anderluh G."/>
            <person name="Asadollahi M."/>
            <person name="Askin M."/>
            <person name="Barry K."/>
            <person name="Battaglia E."/>
            <person name="Bayram O."/>
            <person name="Benocci T."/>
            <person name="Braus-Stromeyer S.A."/>
            <person name="Caldana C."/>
            <person name="Canovas D."/>
            <person name="Cerqueira G.C."/>
            <person name="Chen F."/>
            <person name="Chen W."/>
            <person name="Choi C."/>
            <person name="Clum A."/>
            <person name="Dos Santos R.A."/>
            <person name="Damasio A.R."/>
            <person name="Diallinas G."/>
            <person name="Emri T."/>
            <person name="Fekete E."/>
            <person name="Flipphi M."/>
            <person name="Freyberg S."/>
            <person name="Gallo A."/>
            <person name="Gournas C."/>
            <person name="Habgood R."/>
            <person name="Hainaut M."/>
            <person name="Harispe M.L."/>
            <person name="Henrissat B."/>
            <person name="Hilden K.S."/>
            <person name="Hope R."/>
            <person name="Hossain A."/>
            <person name="Karabika E."/>
            <person name="Karaffa L."/>
            <person name="Karanyi Z."/>
            <person name="Krasevec N."/>
            <person name="Kuo A."/>
            <person name="Kusch H."/>
            <person name="LaButti K."/>
            <person name="Lagendijk E.L."/>
            <person name="Lapidus A."/>
            <person name="Levasseur A."/>
            <person name="Lindquist E."/>
            <person name="Lipzen A."/>
            <person name="Logrieco A.F."/>
            <person name="MacCabe A."/>
            <person name="Maekelae M.R."/>
            <person name="Malavazi I."/>
            <person name="Melin P."/>
            <person name="Meyer V."/>
            <person name="Mielnichuk N."/>
            <person name="Miskei M."/>
            <person name="Molnar A.P."/>
            <person name="Mule G."/>
            <person name="Ngan C.Y."/>
            <person name="Orejas M."/>
            <person name="Orosz E."/>
            <person name="Ouedraogo J.P."/>
            <person name="Overkamp K.M."/>
            <person name="Park H.-S."/>
            <person name="Perrone G."/>
            <person name="Piumi F."/>
            <person name="Punt P.J."/>
            <person name="Ram A.F."/>
            <person name="Ramon A."/>
            <person name="Rauscher S."/>
            <person name="Record E."/>
            <person name="Riano-Pachon D.M."/>
            <person name="Robert V."/>
            <person name="Roehrig J."/>
            <person name="Ruller R."/>
            <person name="Salamov A."/>
            <person name="Salih N.S."/>
            <person name="Samson R.A."/>
            <person name="Sandor E."/>
            <person name="Sanguinetti M."/>
            <person name="Schuetze T."/>
            <person name="Sepcic K."/>
            <person name="Shelest E."/>
            <person name="Sherlock G."/>
            <person name="Sophianopoulou V."/>
            <person name="Squina F.M."/>
            <person name="Sun H."/>
            <person name="Susca A."/>
            <person name="Todd R.B."/>
            <person name="Tsang A."/>
            <person name="Unkles S.E."/>
            <person name="van de Wiele N."/>
            <person name="van Rossen-Uffink D."/>
            <person name="Oliveira J.V."/>
            <person name="Vesth T.C."/>
            <person name="Visser J."/>
            <person name="Yu J.-H."/>
            <person name="Zhou M."/>
            <person name="Andersen M.R."/>
            <person name="Archer D.B."/>
            <person name="Baker S.E."/>
            <person name="Benoit I."/>
            <person name="Brakhage A.A."/>
            <person name="Braus G.H."/>
            <person name="Fischer R."/>
            <person name="Frisvad J.C."/>
            <person name="Goldman G.H."/>
            <person name="Houbraken J."/>
            <person name="Oakley B."/>
            <person name="Pocsi I."/>
            <person name="Scazzocchio C."/>
            <person name="Seiboth B."/>
            <person name="vanKuyk P.A."/>
            <person name="Wortman J."/>
            <person name="Dyer P.S."/>
            <person name="Grigoriev I.V."/>
        </authorList>
    </citation>
    <scope>NUCLEOTIDE SEQUENCE [LARGE SCALE GENOMIC DNA]</scope>
    <source>
        <strain evidence="3">CBS 583.65</strain>
    </source>
</reference>
<proteinExistence type="predicted"/>
<dbReference type="AlphaFoldDB" id="A0A1L9PYU7"/>
<dbReference type="Proteomes" id="UP000184073">
    <property type="component" value="Unassembled WGS sequence"/>
</dbReference>